<name>A0A378XP22_PAEPO</name>
<dbReference type="PANTHER" id="PTHR45033:SF3">
    <property type="entry name" value="DEHYDROGENASE, PUTATIVE (AFU_ORTHOLOGUE AFUA_2G13270)-RELATED"/>
    <property type="match status" value="1"/>
</dbReference>
<dbReference type="InterPro" id="IPR013154">
    <property type="entry name" value="ADH-like_N"/>
</dbReference>
<dbReference type="PANTHER" id="PTHR45033">
    <property type="match status" value="1"/>
</dbReference>
<dbReference type="EMBL" id="UGSC01000001">
    <property type="protein sequence ID" value="SUA63398.1"/>
    <property type="molecule type" value="Genomic_DNA"/>
</dbReference>
<dbReference type="InterPro" id="IPR052711">
    <property type="entry name" value="Zinc_ADH-like"/>
</dbReference>
<dbReference type="InterPro" id="IPR036291">
    <property type="entry name" value="NAD(P)-bd_dom_sf"/>
</dbReference>
<protein>
    <submittedName>
        <fullName evidence="2">Alcohol dehydrogenase zinc-binding domain-containing protein</fullName>
        <ecNumber evidence="2">1.1.1.1</ecNumber>
    </submittedName>
</protein>
<dbReference type="Pfam" id="PF00107">
    <property type="entry name" value="ADH_zinc_N"/>
    <property type="match status" value="1"/>
</dbReference>
<evidence type="ECO:0000313" key="3">
    <source>
        <dbReference type="Proteomes" id="UP000254400"/>
    </source>
</evidence>
<evidence type="ECO:0000313" key="2">
    <source>
        <dbReference type="EMBL" id="SUA63398.1"/>
    </source>
</evidence>
<dbReference type="AlphaFoldDB" id="A0A378XP22"/>
<reference evidence="2 3" key="1">
    <citation type="submission" date="2018-06" db="EMBL/GenBank/DDBJ databases">
        <authorList>
            <consortium name="Pathogen Informatics"/>
            <person name="Doyle S."/>
        </authorList>
    </citation>
    <scope>NUCLEOTIDE SEQUENCE [LARGE SCALE GENOMIC DNA]</scope>
    <source>
        <strain evidence="2 3">NCTC10343</strain>
    </source>
</reference>
<dbReference type="SMART" id="SM00829">
    <property type="entry name" value="PKS_ER"/>
    <property type="match status" value="1"/>
</dbReference>
<dbReference type="RefSeq" id="WP_019686058.1">
    <property type="nucleotide sequence ID" value="NZ_CP025957.1"/>
</dbReference>
<proteinExistence type="predicted"/>
<evidence type="ECO:0000259" key="1">
    <source>
        <dbReference type="SMART" id="SM00829"/>
    </source>
</evidence>
<sequence>MKAMMLREFGGLNQLKLEDVETPVPGSKEVVVRLKAAALNRRDLLVIQGRYPGTKVPAIPGSDGAGEIVAVGDEVYDVSIGDEVIINLGLNWGNDMNKKRAEFTILGVPTNGTYAQYVKVPAESVYSKPSHLSWEAAAALPLAGLTAYRALVTKGKVKKGETVLIPGVGGGVATYLVQFAAALGAEVYVTSSKEEKIEKAKTLGATGGVNYTADDWVEKLEKLTGGIDLSVDSIGGEVFNKLLSLGKIGSRIVSFGATRGPTPNLLLPNMYVKEISVLGSTMGSQQDFADMVKLIEEHKIDPVLDEIYPLEEVTEALFRMEKGENFGKIVLTIPQD</sequence>
<dbReference type="InterPro" id="IPR013149">
    <property type="entry name" value="ADH-like_C"/>
</dbReference>
<dbReference type="Gene3D" id="3.90.180.10">
    <property type="entry name" value="Medium-chain alcohol dehydrogenases, catalytic domain"/>
    <property type="match status" value="1"/>
</dbReference>
<dbReference type="GO" id="GO:0004022">
    <property type="term" value="F:alcohol dehydrogenase (NAD+) activity"/>
    <property type="evidence" value="ECO:0007669"/>
    <property type="project" value="UniProtKB-EC"/>
</dbReference>
<dbReference type="Proteomes" id="UP000254400">
    <property type="component" value="Unassembled WGS sequence"/>
</dbReference>
<dbReference type="EC" id="1.1.1.1" evidence="2"/>
<dbReference type="SUPFAM" id="SSF51735">
    <property type="entry name" value="NAD(P)-binding Rossmann-fold domains"/>
    <property type="match status" value="1"/>
</dbReference>
<dbReference type="InterPro" id="IPR020843">
    <property type="entry name" value="ER"/>
</dbReference>
<gene>
    <name evidence="2" type="ORF">NCTC10343_00643</name>
</gene>
<dbReference type="SUPFAM" id="SSF50129">
    <property type="entry name" value="GroES-like"/>
    <property type="match status" value="1"/>
</dbReference>
<dbReference type="GeneID" id="93349465"/>
<accession>A0A378XP22</accession>
<feature type="domain" description="Enoyl reductase (ER)" evidence="1">
    <location>
        <begin position="10"/>
        <end position="331"/>
    </location>
</feature>
<dbReference type="Pfam" id="PF08240">
    <property type="entry name" value="ADH_N"/>
    <property type="match status" value="1"/>
</dbReference>
<dbReference type="InterPro" id="IPR011032">
    <property type="entry name" value="GroES-like_sf"/>
</dbReference>
<organism evidence="2 3">
    <name type="scientific">Paenibacillus polymyxa</name>
    <name type="common">Bacillus polymyxa</name>
    <dbReference type="NCBI Taxonomy" id="1406"/>
    <lineage>
        <taxon>Bacteria</taxon>
        <taxon>Bacillati</taxon>
        <taxon>Bacillota</taxon>
        <taxon>Bacilli</taxon>
        <taxon>Bacillales</taxon>
        <taxon>Paenibacillaceae</taxon>
        <taxon>Paenibacillus</taxon>
    </lineage>
</organism>
<keyword evidence="2" id="KW-0560">Oxidoreductase</keyword>